<dbReference type="InterPro" id="IPR037119">
    <property type="entry name" value="Haem_oxidase_HugZ-like_sf"/>
</dbReference>
<dbReference type="Gene3D" id="3.20.180.10">
    <property type="entry name" value="PNP-oxidase-like"/>
    <property type="match status" value="1"/>
</dbReference>
<comment type="caution">
    <text evidence="2">The sequence shown here is derived from an EMBL/GenBank/DDBJ whole genome shotgun (WGS) entry which is preliminary data.</text>
</comment>
<organism evidence="2 3">
    <name type="scientific">Microbacterium murale</name>
    <dbReference type="NCBI Taxonomy" id="1081040"/>
    <lineage>
        <taxon>Bacteria</taxon>
        <taxon>Bacillati</taxon>
        <taxon>Actinomycetota</taxon>
        <taxon>Actinomycetes</taxon>
        <taxon>Micrococcales</taxon>
        <taxon>Microbacteriaceae</taxon>
        <taxon>Microbacterium</taxon>
    </lineage>
</organism>
<dbReference type="EMBL" id="JAUSXK010000001">
    <property type="protein sequence ID" value="MDQ0643289.1"/>
    <property type="molecule type" value="Genomic_DNA"/>
</dbReference>
<protein>
    <recommendedName>
        <fullName evidence="1">DUF2470 domain-containing protein</fullName>
    </recommendedName>
</protein>
<accession>A0ABU0P7H7</accession>
<dbReference type="Proteomes" id="UP001239085">
    <property type="component" value="Unassembled WGS sequence"/>
</dbReference>
<gene>
    <name evidence="2" type="ORF">QFZ46_001449</name>
</gene>
<dbReference type="InterPro" id="IPR019595">
    <property type="entry name" value="DUF2470"/>
</dbReference>
<name>A0ABU0P7H7_9MICO</name>
<dbReference type="Pfam" id="PF10615">
    <property type="entry name" value="DUF2470"/>
    <property type="match status" value="1"/>
</dbReference>
<evidence type="ECO:0000259" key="1">
    <source>
        <dbReference type="Pfam" id="PF10615"/>
    </source>
</evidence>
<feature type="domain" description="DUF2470" evidence="1">
    <location>
        <begin position="39"/>
        <end position="116"/>
    </location>
</feature>
<evidence type="ECO:0000313" key="2">
    <source>
        <dbReference type="EMBL" id="MDQ0643289.1"/>
    </source>
</evidence>
<sequence length="132" mass="14348">MICAPESKAHSAKHVIHGPHTRQTYSDVVPHIFEPDVVAAILRHMNGDHADDNLLIARAFATASDLEITSAVMTDVDGDGGAWQIVRAGIPEELRVPWPGGEISERAAVRREIVALYDVACEKLGVEPRPHS</sequence>
<reference evidence="2 3" key="1">
    <citation type="submission" date="2023-07" db="EMBL/GenBank/DDBJ databases">
        <title>Comparative genomics of wheat-associated soil bacteria to identify genetic determinants of phenazine resistance.</title>
        <authorList>
            <person name="Mouncey N."/>
        </authorList>
    </citation>
    <scope>NUCLEOTIDE SEQUENCE [LARGE SCALE GENOMIC DNA]</scope>
    <source>
        <strain evidence="2 3">W2I7</strain>
    </source>
</reference>
<evidence type="ECO:0000313" key="3">
    <source>
        <dbReference type="Proteomes" id="UP001239085"/>
    </source>
</evidence>
<keyword evidence="3" id="KW-1185">Reference proteome</keyword>
<proteinExistence type="predicted"/>